<evidence type="ECO:0000256" key="5">
    <source>
        <dbReference type="ARBA" id="ARBA00022840"/>
    </source>
</evidence>
<gene>
    <name evidence="7" type="ORF">N7509_005833</name>
</gene>
<keyword evidence="8" id="KW-1185">Reference proteome</keyword>
<evidence type="ECO:0000256" key="4">
    <source>
        <dbReference type="ARBA" id="ARBA00022777"/>
    </source>
</evidence>
<name>A0A9W9W358_9EURO</name>
<dbReference type="EMBL" id="JAPZBU010000006">
    <property type="protein sequence ID" value="KAJ5397720.1"/>
    <property type="molecule type" value="Genomic_DNA"/>
</dbReference>
<proteinExistence type="predicted"/>
<dbReference type="AlphaFoldDB" id="A0A9W9W358"/>
<dbReference type="SMART" id="SM00220">
    <property type="entry name" value="S_TKc"/>
    <property type="match status" value="1"/>
</dbReference>
<dbReference type="GO" id="GO:0005634">
    <property type="term" value="C:nucleus"/>
    <property type="evidence" value="ECO:0007669"/>
    <property type="project" value="TreeGrafter"/>
</dbReference>
<dbReference type="Proteomes" id="UP001147747">
    <property type="component" value="Unassembled WGS sequence"/>
</dbReference>
<sequence>MMLPSILDRFTLNGLNGNHACYVTAPVSASLSDLKDGSWIRLFQPDVARSLAAQLMLALDYVHAQGIVHGDMYLGNILLKVPLNFDQLSPERLHEKYGAPELEPVSRLNGKPLPPGVPTHGVPPIWLGKASEEIVLLETRILLADFGEAFILFILSKERKFESCTPLVIRPPEARFEPNEPLSFSSDIWTLTCTIWTIIGQRQLLEGFLATEDDMTCEHVCQDTLSILPLDWWEKWDALRQKFDGDGEPRNRKSFRSWDDRFEDSVQQPRQDSGISPFNEKEEALFNVLRLMLSFRPANRPTTNQILKSEWMVKLALPEYRKSQNNI</sequence>
<accession>A0A9W9W358</accession>
<reference evidence="7" key="1">
    <citation type="submission" date="2022-12" db="EMBL/GenBank/DDBJ databases">
        <authorList>
            <person name="Petersen C."/>
        </authorList>
    </citation>
    <scope>NUCLEOTIDE SEQUENCE</scope>
    <source>
        <strain evidence="7">IBT 29677</strain>
    </source>
</reference>
<dbReference type="InterPro" id="IPR000719">
    <property type="entry name" value="Prot_kinase_dom"/>
</dbReference>
<keyword evidence="4" id="KW-0418">Kinase</keyword>
<dbReference type="PROSITE" id="PS50011">
    <property type="entry name" value="PROTEIN_KINASE_DOM"/>
    <property type="match status" value="1"/>
</dbReference>
<comment type="caution">
    <text evidence="7">The sequence shown here is derived from an EMBL/GenBank/DDBJ whole genome shotgun (WGS) entry which is preliminary data.</text>
</comment>
<keyword evidence="2" id="KW-0808">Transferase</keyword>
<evidence type="ECO:0000256" key="2">
    <source>
        <dbReference type="ARBA" id="ARBA00022679"/>
    </source>
</evidence>
<dbReference type="SUPFAM" id="SSF56112">
    <property type="entry name" value="Protein kinase-like (PK-like)"/>
    <property type="match status" value="1"/>
</dbReference>
<keyword evidence="5" id="KW-0067">ATP-binding</keyword>
<dbReference type="GO" id="GO:0005524">
    <property type="term" value="F:ATP binding"/>
    <property type="evidence" value="ECO:0007669"/>
    <property type="project" value="UniProtKB-KW"/>
</dbReference>
<dbReference type="PANTHER" id="PTHR45646">
    <property type="entry name" value="SERINE/THREONINE-PROTEIN KINASE DOA-RELATED"/>
    <property type="match status" value="1"/>
</dbReference>
<dbReference type="PANTHER" id="PTHR45646:SF11">
    <property type="entry name" value="SERINE_THREONINE-PROTEIN KINASE DOA"/>
    <property type="match status" value="1"/>
</dbReference>
<dbReference type="GeneID" id="81369450"/>
<protein>
    <submittedName>
        <fullName evidence="7">Srpk</fullName>
    </submittedName>
</protein>
<keyword evidence="3" id="KW-0547">Nucleotide-binding</keyword>
<dbReference type="InterPro" id="IPR011009">
    <property type="entry name" value="Kinase-like_dom_sf"/>
</dbReference>
<evidence type="ECO:0000259" key="6">
    <source>
        <dbReference type="PROSITE" id="PS50011"/>
    </source>
</evidence>
<dbReference type="InterPro" id="IPR051175">
    <property type="entry name" value="CLK_kinases"/>
</dbReference>
<dbReference type="Gene3D" id="1.10.510.10">
    <property type="entry name" value="Transferase(Phosphotransferase) domain 1"/>
    <property type="match status" value="1"/>
</dbReference>
<dbReference type="GO" id="GO:0004674">
    <property type="term" value="F:protein serine/threonine kinase activity"/>
    <property type="evidence" value="ECO:0007669"/>
    <property type="project" value="UniProtKB-KW"/>
</dbReference>
<reference evidence="7" key="2">
    <citation type="journal article" date="2023" name="IMA Fungus">
        <title>Comparative genomic study of the Penicillium genus elucidates a diverse pangenome and 15 lateral gene transfer events.</title>
        <authorList>
            <person name="Petersen C."/>
            <person name="Sorensen T."/>
            <person name="Nielsen M.R."/>
            <person name="Sondergaard T.E."/>
            <person name="Sorensen J.L."/>
            <person name="Fitzpatrick D.A."/>
            <person name="Frisvad J.C."/>
            <person name="Nielsen K.L."/>
        </authorList>
    </citation>
    <scope>NUCLEOTIDE SEQUENCE</scope>
    <source>
        <strain evidence="7">IBT 29677</strain>
    </source>
</reference>
<dbReference type="OrthoDB" id="5979581at2759"/>
<dbReference type="Gene3D" id="3.30.200.20">
    <property type="entry name" value="Phosphorylase Kinase, domain 1"/>
    <property type="match status" value="1"/>
</dbReference>
<evidence type="ECO:0000256" key="1">
    <source>
        <dbReference type="ARBA" id="ARBA00022527"/>
    </source>
</evidence>
<evidence type="ECO:0000256" key="3">
    <source>
        <dbReference type="ARBA" id="ARBA00022741"/>
    </source>
</evidence>
<evidence type="ECO:0000313" key="7">
    <source>
        <dbReference type="EMBL" id="KAJ5397720.1"/>
    </source>
</evidence>
<feature type="domain" description="Protein kinase" evidence="6">
    <location>
        <begin position="1"/>
        <end position="312"/>
    </location>
</feature>
<organism evidence="7 8">
    <name type="scientific">Penicillium cosmopolitanum</name>
    <dbReference type="NCBI Taxonomy" id="1131564"/>
    <lineage>
        <taxon>Eukaryota</taxon>
        <taxon>Fungi</taxon>
        <taxon>Dikarya</taxon>
        <taxon>Ascomycota</taxon>
        <taxon>Pezizomycotina</taxon>
        <taxon>Eurotiomycetes</taxon>
        <taxon>Eurotiomycetidae</taxon>
        <taxon>Eurotiales</taxon>
        <taxon>Aspergillaceae</taxon>
        <taxon>Penicillium</taxon>
    </lineage>
</organism>
<keyword evidence="1" id="KW-0723">Serine/threonine-protein kinase</keyword>
<dbReference type="RefSeq" id="XP_056489772.1">
    <property type="nucleotide sequence ID" value="XM_056630470.1"/>
</dbReference>
<evidence type="ECO:0000313" key="8">
    <source>
        <dbReference type="Proteomes" id="UP001147747"/>
    </source>
</evidence>